<evidence type="ECO:0008006" key="3">
    <source>
        <dbReference type="Google" id="ProtNLM"/>
    </source>
</evidence>
<dbReference type="InterPro" id="IPR004242">
    <property type="entry name" value="Transposase_21"/>
</dbReference>
<keyword evidence="1" id="KW-1185">Reference proteome</keyword>
<gene>
    <name evidence="2" type="primary">LOC130472188</name>
</gene>
<evidence type="ECO:0000313" key="2">
    <source>
        <dbReference type="RefSeq" id="XP_056698659.1"/>
    </source>
</evidence>
<reference evidence="2" key="2">
    <citation type="submission" date="2025-08" db="UniProtKB">
        <authorList>
            <consortium name="RefSeq"/>
        </authorList>
    </citation>
    <scope>IDENTIFICATION</scope>
    <source>
        <tissue evidence="2">Leaf</tissue>
    </source>
</reference>
<name>A0ABM3RSQ7_SPIOL</name>
<dbReference type="RefSeq" id="XP_056698659.1">
    <property type="nucleotide sequence ID" value="XM_056842681.1"/>
</dbReference>
<accession>A0ABM3RSQ7</accession>
<dbReference type="Proteomes" id="UP000813463">
    <property type="component" value="Chromosome 4"/>
</dbReference>
<evidence type="ECO:0000313" key="1">
    <source>
        <dbReference type="Proteomes" id="UP000813463"/>
    </source>
</evidence>
<reference evidence="1" key="1">
    <citation type="journal article" date="2021" name="Nat. Commun.">
        <title>Genomic analyses provide insights into spinach domestication and the genetic basis of agronomic traits.</title>
        <authorList>
            <person name="Cai X."/>
            <person name="Sun X."/>
            <person name="Xu C."/>
            <person name="Sun H."/>
            <person name="Wang X."/>
            <person name="Ge C."/>
            <person name="Zhang Z."/>
            <person name="Wang Q."/>
            <person name="Fei Z."/>
            <person name="Jiao C."/>
            <person name="Wang Q."/>
        </authorList>
    </citation>
    <scope>NUCLEOTIDE SEQUENCE [LARGE SCALE GENOMIC DNA]</scope>
    <source>
        <strain evidence="1">cv. Varoflay</strain>
    </source>
</reference>
<dbReference type="PANTHER" id="PTHR10775:SF182">
    <property type="entry name" value="TRANSPOSON, EN_SPM-LIKE, TRANSPOSASE-ASSOCIATED DOMAIN PROTEIN-RELATED"/>
    <property type="match status" value="1"/>
</dbReference>
<protein>
    <recommendedName>
        <fullName evidence="3">Aminotransferase-like plant mobile domain-containing protein</fullName>
    </recommendedName>
</protein>
<organism evidence="1 2">
    <name type="scientific">Spinacia oleracea</name>
    <name type="common">Spinach</name>
    <dbReference type="NCBI Taxonomy" id="3562"/>
    <lineage>
        <taxon>Eukaryota</taxon>
        <taxon>Viridiplantae</taxon>
        <taxon>Streptophyta</taxon>
        <taxon>Embryophyta</taxon>
        <taxon>Tracheophyta</taxon>
        <taxon>Spermatophyta</taxon>
        <taxon>Magnoliopsida</taxon>
        <taxon>eudicotyledons</taxon>
        <taxon>Gunneridae</taxon>
        <taxon>Pentapetalae</taxon>
        <taxon>Caryophyllales</taxon>
        <taxon>Chenopodiaceae</taxon>
        <taxon>Chenopodioideae</taxon>
        <taxon>Anserineae</taxon>
        <taxon>Spinacia</taxon>
    </lineage>
</organism>
<dbReference type="Pfam" id="PF02992">
    <property type="entry name" value="Transposase_21"/>
    <property type="match status" value="1"/>
</dbReference>
<proteinExistence type="predicted"/>
<dbReference type="GeneID" id="130472188"/>
<dbReference type="PANTHER" id="PTHR10775">
    <property type="entry name" value="OS08G0208400 PROTEIN"/>
    <property type="match status" value="1"/>
</dbReference>
<sequence length="518" mass="60124">MTLVEDMKAELYPGCTTYKRLEFIISLLHNKVSNKWTDKSFSMLLKSLHRAFNYDKHFPANAHQEKKYTRALGLDYVKIDACVNHCILYRKEFANEEKCPKCLAPIWKEKVVHGGDEYSDDEDVDVQKATRVPQLILRHFPLVPRLQRMFISSKLARHMRWHKVDNKDDGIMRHPADLEAWKSSDTTFPDFAKDARNVRLGLASDGFNPGANMSSRYSIWPVMLVPYNLPPWMFMKNELNELWESGVKAFDAHAKETFNMRVVLLWTINDFPAYANLWLPEDHKWRLNKRSFGGKVQRGPPPDHLTGHDVMEQLTGYSNVEFGKDVSGKRKRGEIYIVHQWKKLSIFYQLPYSRHLLVRHNFDVMHVEKNVCESILGTILDLTGKNKDSLNAQLDLADMKMHDKLRAKSLGNNKWQVPPAPYNLTLNEKRKIVTLLSKLAFPDAYSSNISRCASLQDGKVMGMKTHYHHVFMQDLLMPAFKGVLDENVLEPLQELSLFFKQLCSKTLKVDDLKQMEKI</sequence>